<comment type="caution">
    <text evidence="5">The sequence shown here is derived from an EMBL/GenBank/DDBJ whole genome shotgun (WGS) entry which is preliminary data.</text>
</comment>
<evidence type="ECO:0000256" key="4">
    <source>
        <dbReference type="ARBA" id="ARBA00022691"/>
    </source>
</evidence>
<dbReference type="OrthoDB" id="16290at2759"/>
<dbReference type="Proteomes" id="UP000752696">
    <property type="component" value="Unassembled WGS sequence"/>
</dbReference>
<dbReference type="PANTHER" id="PTHR11265">
    <property type="entry name" value="S-ADENOSYL-METHYLTRANSFERASE MRAW"/>
    <property type="match status" value="1"/>
</dbReference>
<comment type="similarity">
    <text evidence="1">Belongs to the methyltransferase superfamily. RsmH family.</text>
</comment>
<evidence type="ECO:0000313" key="6">
    <source>
        <dbReference type="Proteomes" id="UP000752696"/>
    </source>
</evidence>
<gene>
    <name evidence="5" type="ORF">MHI_LOCUS615416</name>
</gene>
<dbReference type="EMBL" id="CAJDYZ010008997">
    <property type="protein sequence ID" value="CAD1476059.1"/>
    <property type="molecule type" value="Genomic_DNA"/>
</dbReference>
<dbReference type="Gene3D" id="1.10.150.170">
    <property type="entry name" value="Putative methyltransferase TM0872, insert domain"/>
    <property type="match status" value="1"/>
</dbReference>
<dbReference type="InterPro" id="IPR029063">
    <property type="entry name" value="SAM-dependent_MTases_sf"/>
</dbReference>
<feature type="non-terminal residue" evidence="5">
    <location>
        <position position="1"/>
    </location>
</feature>
<accession>A0A6V7H7M8</accession>
<reference evidence="5" key="1">
    <citation type="submission" date="2020-07" db="EMBL/GenBank/DDBJ databases">
        <authorList>
            <person name="Nazaruddin N."/>
        </authorList>
    </citation>
    <scope>NUCLEOTIDE SEQUENCE</scope>
</reference>
<name>A0A6V7H7M8_9HYME</name>
<keyword evidence="3" id="KW-0808">Transferase</keyword>
<keyword evidence="6" id="KW-1185">Reference proteome</keyword>
<dbReference type="Pfam" id="PF01795">
    <property type="entry name" value="Methyltransf_5"/>
    <property type="match status" value="1"/>
</dbReference>
<evidence type="ECO:0000313" key="5">
    <source>
        <dbReference type="EMBL" id="CAD1476059.1"/>
    </source>
</evidence>
<keyword evidence="2" id="KW-0489">Methyltransferase</keyword>
<proteinExistence type="inferred from homology"/>
<dbReference type="GO" id="GO:0071424">
    <property type="term" value="F:rRNA (cytosine-N4-)-methyltransferase activity"/>
    <property type="evidence" value="ECO:0007669"/>
    <property type="project" value="TreeGrafter"/>
</dbReference>
<organism evidence="5 6">
    <name type="scientific">Heterotrigona itama</name>
    <dbReference type="NCBI Taxonomy" id="395501"/>
    <lineage>
        <taxon>Eukaryota</taxon>
        <taxon>Metazoa</taxon>
        <taxon>Ecdysozoa</taxon>
        <taxon>Arthropoda</taxon>
        <taxon>Hexapoda</taxon>
        <taxon>Insecta</taxon>
        <taxon>Pterygota</taxon>
        <taxon>Neoptera</taxon>
        <taxon>Endopterygota</taxon>
        <taxon>Hymenoptera</taxon>
        <taxon>Apocrita</taxon>
        <taxon>Aculeata</taxon>
        <taxon>Apoidea</taxon>
        <taxon>Anthophila</taxon>
        <taxon>Apidae</taxon>
        <taxon>Heterotrigona</taxon>
    </lineage>
</organism>
<evidence type="ECO:0000256" key="2">
    <source>
        <dbReference type="ARBA" id="ARBA00022603"/>
    </source>
</evidence>
<dbReference type="Pfam" id="PF20180">
    <property type="entry name" value="UQCC2_CBP6"/>
    <property type="match status" value="1"/>
</dbReference>
<keyword evidence="4" id="KW-0949">S-adenosyl-L-methionine</keyword>
<dbReference type="SUPFAM" id="SSF53335">
    <property type="entry name" value="S-adenosyl-L-methionine-dependent methyltransferases"/>
    <property type="match status" value="1"/>
</dbReference>
<dbReference type="InterPro" id="IPR023397">
    <property type="entry name" value="SAM-dep_MeTrfase_MraW_recog"/>
</dbReference>
<dbReference type="SUPFAM" id="SSF81799">
    <property type="entry name" value="Putative methyltransferase TM0872, insert domain"/>
    <property type="match status" value="1"/>
</dbReference>
<protein>
    <submittedName>
        <fullName evidence="5">Uncharacterized protein</fullName>
    </submittedName>
</protein>
<dbReference type="GO" id="GO:0070475">
    <property type="term" value="P:rRNA base methylation"/>
    <property type="evidence" value="ECO:0007669"/>
    <property type="project" value="TreeGrafter"/>
</dbReference>
<dbReference type="InterPro" id="IPR002903">
    <property type="entry name" value="RsmH"/>
</dbReference>
<evidence type="ECO:0000256" key="1">
    <source>
        <dbReference type="ARBA" id="ARBA00010396"/>
    </source>
</evidence>
<sequence length="504" mass="57061">YFCGLVSHIIIMGTYRNYMKLLESWPLDNSKPGRDLAQHIRDHLKLAFAKGEASEVNREQCDRYYMILKRISSNHYGQMYNRTLSSTASGLTKDQCNLILTPEGQNDTIDLENNRKYSEITNKTDHDVDNVSHIPVMTNEVLHYLKPSPGKVFVDMTFGAGGHSKRILESSSDVKIFALDRDPIAHQHAQILSEKYPGQVIPLLGRFSELPELLCTYKVNVNSIDGFLFDFGCSSMQFDVAERGFSLSKNGPLDMRMDGFRCSEEPTAAEVLEKITEHDLAKILKIYGNEKKAKKIARAIIEARYTFRNLKTTQELAQLVDSVVSEKRVDQLGRHAHCATKTFQALRIFVNNELNEINYGIVMAGIYLKLNGRLITISFHSLEDTIVKRHMTGNITETVSNIKSLKYSDYGKYYSSYEMEVFNRTPWKMLHKHVIIPTPEEINKNPRSHSAKFRAIILTSPTIGTIKPAPTDTNISVILSVKPVGAPLIDGSPVREFDVFAMQS</sequence>
<dbReference type="HAMAP" id="MF_01007">
    <property type="entry name" value="16SrRNA_methyltr_H"/>
    <property type="match status" value="1"/>
</dbReference>
<evidence type="ECO:0000256" key="3">
    <source>
        <dbReference type="ARBA" id="ARBA00022679"/>
    </source>
</evidence>
<dbReference type="Gene3D" id="3.40.50.150">
    <property type="entry name" value="Vaccinia Virus protein VP39"/>
    <property type="match status" value="1"/>
</dbReference>
<dbReference type="PANTHER" id="PTHR11265:SF0">
    <property type="entry name" value="12S RRNA N4-METHYLCYTIDINE METHYLTRANSFERASE"/>
    <property type="match status" value="1"/>
</dbReference>
<dbReference type="AlphaFoldDB" id="A0A6V7H7M8"/>
<dbReference type="NCBIfam" id="TIGR00006">
    <property type="entry name" value="16S rRNA (cytosine(1402)-N(4))-methyltransferase RsmH"/>
    <property type="match status" value="1"/>
</dbReference>
<feature type="non-terminal residue" evidence="5">
    <location>
        <position position="504"/>
    </location>
</feature>